<dbReference type="Pfam" id="PF00905">
    <property type="entry name" value="Transpeptidase"/>
    <property type="match status" value="1"/>
</dbReference>
<dbReference type="PANTHER" id="PTHR30627">
    <property type="entry name" value="PEPTIDOGLYCAN D,D-TRANSPEPTIDASE"/>
    <property type="match status" value="1"/>
</dbReference>
<dbReference type="EMBL" id="CP000859">
    <property type="protein sequence ID" value="ABW68596.1"/>
    <property type="molecule type" value="Genomic_DNA"/>
</dbReference>
<keyword evidence="2" id="KW-0378">Hydrolase</keyword>
<dbReference type="Gene3D" id="1.10.150.770">
    <property type="match status" value="1"/>
</dbReference>
<dbReference type="Gene3D" id="3.40.710.10">
    <property type="entry name" value="DD-peptidase/beta-lactamase superfamily"/>
    <property type="match status" value="1"/>
</dbReference>
<dbReference type="InterPro" id="IPR050515">
    <property type="entry name" value="Beta-lactam/transpept"/>
</dbReference>
<dbReference type="AlphaFoldDB" id="A8ZXW9"/>
<feature type="domain" description="Penicillin-binding protein dimerisation" evidence="6">
    <location>
        <begin position="61"/>
        <end position="205"/>
    </location>
</feature>
<comment type="subcellular location">
    <subcellularLocation>
        <location evidence="1">Membrane</location>
    </subcellularLocation>
</comment>
<evidence type="ECO:0000259" key="5">
    <source>
        <dbReference type="Pfam" id="PF00905"/>
    </source>
</evidence>
<dbReference type="Pfam" id="PF03717">
    <property type="entry name" value="PBP_dimer"/>
    <property type="match status" value="1"/>
</dbReference>
<dbReference type="KEGG" id="dol:Dole_2793"/>
<dbReference type="InterPro" id="IPR036138">
    <property type="entry name" value="PBP_dimer_sf"/>
</dbReference>
<dbReference type="InterPro" id="IPR012338">
    <property type="entry name" value="Beta-lactam/transpept-like"/>
</dbReference>
<dbReference type="Gene3D" id="3.90.1310.10">
    <property type="entry name" value="Penicillin-binding protein 2a (Domain 2)"/>
    <property type="match status" value="1"/>
</dbReference>
<dbReference type="eggNOG" id="COG0768">
    <property type="taxonomic scope" value="Bacteria"/>
</dbReference>
<keyword evidence="2" id="KW-0121">Carboxypeptidase</keyword>
<dbReference type="SUPFAM" id="SSF56519">
    <property type="entry name" value="Penicillin binding protein dimerisation domain"/>
    <property type="match status" value="1"/>
</dbReference>
<reference evidence="7 8" key="1">
    <citation type="submission" date="2007-10" db="EMBL/GenBank/DDBJ databases">
        <title>Complete sequence of Desulfococcus oleovorans Hxd3.</title>
        <authorList>
            <consortium name="US DOE Joint Genome Institute"/>
            <person name="Copeland A."/>
            <person name="Lucas S."/>
            <person name="Lapidus A."/>
            <person name="Barry K."/>
            <person name="Glavina del Rio T."/>
            <person name="Dalin E."/>
            <person name="Tice H."/>
            <person name="Pitluck S."/>
            <person name="Kiss H."/>
            <person name="Brettin T."/>
            <person name="Bruce D."/>
            <person name="Detter J.C."/>
            <person name="Han C."/>
            <person name="Schmutz J."/>
            <person name="Larimer F."/>
            <person name="Land M."/>
            <person name="Hauser L."/>
            <person name="Kyrpides N."/>
            <person name="Kim E."/>
            <person name="Wawrik B."/>
            <person name="Richardson P."/>
        </authorList>
    </citation>
    <scope>NUCLEOTIDE SEQUENCE [LARGE SCALE GENOMIC DNA]</scope>
    <source>
        <strain evidence="8">DSM 6200 / JCM 39069 / Hxd3</strain>
    </source>
</reference>
<keyword evidence="7" id="KW-0808">Transferase</keyword>
<keyword evidence="7" id="KW-0328">Glycosyltransferase</keyword>
<evidence type="ECO:0000256" key="2">
    <source>
        <dbReference type="ARBA" id="ARBA00022645"/>
    </source>
</evidence>
<dbReference type="HOGENOM" id="CLU_009289_6_4_7"/>
<dbReference type="OrthoDB" id="9789078at2"/>
<dbReference type="GO" id="GO:0071555">
    <property type="term" value="P:cell wall organization"/>
    <property type="evidence" value="ECO:0007669"/>
    <property type="project" value="TreeGrafter"/>
</dbReference>
<evidence type="ECO:0000256" key="1">
    <source>
        <dbReference type="ARBA" id="ARBA00004370"/>
    </source>
</evidence>
<sequence length="586" mass="63788">MRYGRKTDETKGIRIRILVVGLIFSALYLVVGARVIYLQAFCADMLAGEASREYQKVRVTTGKRGAIYDRNNMEMAVTIDTVSIGMHPGVMINAEDKVNDLAAALGVKAGEIRKQIASGKSFVWLKRNVMPAEADAVRRIGLDRGAIAFVPERQRVYPNKTLAAQVIGFSGIDEKGLEGLEYTYDASLRGLKVERTIIKDAIGRDLYTEDGDAGGSSGNSLVLTIDGTIQSIVETVLEETARTYEAASGMAVVMDPRTGEVLAMANYPFFNPNAFSRYDRRWWRNRTVTDAFEPGSTMKIFLAAAALEAGVCTPDSVFFCEEGKYRVYKNLVHDTKAHGWLSLGQIVQFSSNIGAVKISEMIGRQVLWESLHRFGFGQETGINCSGETQGRLADYARWTPIDTGAIAFGQGISVSAIQLVTALSAVANDGVLMKPHVVKAVVDENGSVVRQYGVTQGRRIISRETARTVTDIMETVTAVDGTGKMAAIKGYTVCGKTGTAQKYNAEGGYAEDEFLASFMGFVPKVDPRIAVLVVLDAPQKHHYGGVVAAPAFRRIAYEVLSYLGVPPEFEKDRGKMMVSIPGEVNG</sequence>
<proteinExistence type="predicted"/>
<dbReference type="InterPro" id="IPR005311">
    <property type="entry name" value="PBP_dimer"/>
</dbReference>
<name>A8ZXW9_DESOH</name>
<dbReference type="SUPFAM" id="SSF56601">
    <property type="entry name" value="beta-lactamase/transpeptidase-like"/>
    <property type="match status" value="1"/>
</dbReference>
<dbReference type="GO" id="GO:0016757">
    <property type="term" value="F:glycosyltransferase activity"/>
    <property type="evidence" value="ECO:0007669"/>
    <property type="project" value="UniProtKB-KW"/>
</dbReference>
<dbReference type="GO" id="GO:0005886">
    <property type="term" value="C:plasma membrane"/>
    <property type="evidence" value="ECO:0007669"/>
    <property type="project" value="TreeGrafter"/>
</dbReference>
<dbReference type="RefSeq" id="WP_012176207.1">
    <property type="nucleotide sequence ID" value="NC_009943.1"/>
</dbReference>
<accession>A8ZXW9</accession>
<protein>
    <submittedName>
        <fullName evidence="7">Peptidoglycan glycosyltransferase</fullName>
        <ecNumber evidence="7">2.4.1.129</ecNumber>
    </submittedName>
</protein>
<dbReference type="STRING" id="96561.Dole_2793"/>
<dbReference type="GO" id="GO:0008658">
    <property type="term" value="F:penicillin binding"/>
    <property type="evidence" value="ECO:0007669"/>
    <property type="project" value="InterPro"/>
</dbReference>
<keyword evidence="8" id="KW-1185">Reference proteome</keyword>
<keyword evidence="3 4" id="KW-0472">Membrane</keyword>
<gene>
    <name evidence="7" type="ordered locus">Dole_2793</name>
</gene>
<dbReference type="InterPro" id="IPR001460">
    <property type="entry name" value="PCN-bd_Tpept"/>
</dbReference>
<evidence type="ECO:0000256" key="3">
    <source>
        <dbReference type="ARBA" id="ARBA00023136"/>
    </source>
</evidence>
<keyword evidence="4" id="KW-0812">Transmembrane</keyword>
<dbReference type="PANTHER" id="PTHR30627:SF1">
    <property type="entry name" value="PEPTIDOGLYCAN D,D-TRANSPEPTIDASE FTSI"/>
    <property type="match status" value="1"/>
</dbReference>
<dbReference type="EC" id="2.4.1.129" evidence="7"/>
<dbReference type="Proteomes" id="UP000008561">
    <property type="component" value="Chromosome"/>
</dbReference>
<keyword evidence="2" id="KW-0645">Protease</keyword>
<evidence type="ECO:0000256" key="4">
    <source>
        <dbReference type="SAM" id="Phobius"/>
    </source>
</evidence>
<dbReference type="GO" id="GO:0004180">
    <property type="term" value="F:carboxypeptidase activity"/>
    <property type="evidence" value="ECO:0007669"/>
    <property type="project" value="UniProtKB-KW"/>
</dbReference>
<dbReference type="Gene3D" id="3.30.450.330">
    <property type="match status" value="1"/>
</dbReference>
<feature type="transmembrane region" description="Helical" evidence="4">
    <location>
        <begin position="15"/>
        <end position="37"/>
    </location>
</feature>
<feature type="domain" description="Penicillin-binding protein transpeptidase" evidence="5">
    <location>
        <begin position="249"/>
        <end position="555"/>
    </location>
</feature>
<keyword evidence="4" id="KW-1133">Transmembrane helix</keyword>
<evidence type="ECO:0000313" key="7">
    <source>
        <dbReference type="EMBL" id="ABW68596.1"/>
    </source>
</evidence>
<evidence type="ECO:0000313" key="8">
    <source>
        <dbReference type="Proteomes" id="UP000008561"/>
    </source>
</evidence>
<evidence type="ECO:0000259" key="6">
    <source>
        <dbReference type="Pfam" id="PF03717"/>
    </source>
</evidence>
<organism evidence="7 8">
    <name type="scientific">Desulfosudis oleivorans (strain DSM 6200 / JCM 39069 / Hxd3)</name>
    <name type="common">Desulfococcus oleovorans</name>
    <dbReference type="NCBI Taxonomy" id="96561"/>
    <lineage>
        <taxon>Bacteria</taxon>
        <taxon>Pseudomonadati</taxon>
        <taxon>Thermodesulfobacteriota</taxon>
        <taxon>Desulfobacteria</taxon>
        <taxon>Desulfobacterales</taxon>
        <taxon>Desulfosudaceae</taxon>
        <taxon>Desulfosudis</taxon>
    </lineage>
</organism>